<evidence type="ECO:0000256" key="2">
    <source>
        <dbReference type="ARBA" id="ARBA00012549"/>
    </source>
</evidence>
<dbReference type="Gene3D" id="3.10.450.30">
    <property type="entry name" value="Microbial ribonucleases"/>
    <property type="match status" value="1"/>
</dbReference>
<reference evidence="10 11" key="1">
    <citation type="journal article" date="2014" name="Genome Biol. Evol.">
        <title>Comparative genomics and transcriptomics analyses reveal divergent lifestyle features of nematode endoparasitic fungus Hirsutella minnesotensis.</title>
        <authorList>
            <person name="Lai Y."/>
            <person name="Liu K."/>
            <person name="Zhang X."/>
            <person name="Zhang X."/>
            <person name="Li K."/>
            <person name="Wang N."/>
            <person name="Shu C."/>
            <person name="Wu Y."/>
            <person name="Wang C."/>
            <person name="Bushley K.E."/>
            <person name="Xiang M."/>
            <person name="Liu X."/>
        </authorList>
    </citation>
    <scope>NUCLEOTIDE SEQUENCE [LARGE SCALE GENOMIC DNA]</scope>
    <source>
        <strain evidence="10 11">3608</strain>
    </source>
</reference>
<dbReference type="PANTHER" id="PTHR42104">
    <property type="entry name" value="EXTRACELLULAR GUANYL-SPECIFIC RIBONUCLEASE RNTA (AFU_ORTHOLOGUE AFUA_4G03230)"/>
    <property type="match status" value="1"/>
</dbReference>
<evidence type="ECO:0000256" key="8">
    <source>
        <dbReference type="ARBA" id="ARBA00034015"/>
    </source>
</evidence>
<dbReference type="EC" id="4.6.1.24" evidence="2"/>
<proteinExistence type="inferred from homology"/>
<organism evidence="10 11">
    <name type="scientific">Hirsutella minnesotensis 3608</name>
    <dbReference type="NCBI Taxonomy" id="1043627"/>
    <lineage>
        <taxon>Eukaryota</taxon>
        <taxon>Fungi</taxon>
        <taxon>Dikarya</taxon>
        <taxon>Ascomycota</taxon>
        <taxon>Pezizomycotina</taxon>
        <taxon>Sordariomycetes</taxon>
        <taxon>Hypocreomycetidae</taxon>
        <taxon>Hypocreales</taxon>
        <taxon>Ophiocordycipitaceae</taxon>
        <taxon>Hirsutella</taxon>
    </lineage>
</organism>
<keyword evidence="7" id="KW-0456">Lyase</keyword>
<keyword evidence="11" id="KW-1185">Reference proteome</keyword>
<comment type="similarity">
    <text evidence="1">Belongs to the ribonuclease N1/T1 family.</text>
</comment>
<dbReference type="PANTHER" id="PTHR42104:SF1">
    <property type="entry name" value="EXTRACELLULAR GUANYL-SPECIFIC RIBONUCLEASE RNTA (AFU_ORTHOLOGUE AFUA_4G03230)"/>
    <property type="match status" value="1"/>
</dbReference>
<name>A0A0F8A3I9_9HYPO</name>
<evidence type="ECO:0000256" key="4">
    <source>
        <dbReference type="ARBA" id="ARBA00022759"/>
    </source>
</evidence>
<keyword evidence="5" id="KW-0378">Hydrolase</keyword>
<evidence type="ECO:0000256" key="5">
    <source>
        <dbReference type="ARBA" id="ARBA00022801"/>
    </source>
</evidence>
<dbReference type="GO" id="GO:0016787">
    <property type="term" value="F:hydrolase activity"/>
    <property type="evidence" value="ECO:0007669"/>
    <property type="project" value="UniProtKB-KW"/>
</dbReference>
<gene>
    <name evidence="10" type="ORF">HIM_08754</name>
</gene>
<dbReference type="GO" id="GO:0003723">
    <property type="term" value="F:RNA binding"/>
    <property type="evidence" value="ECO:0007669"/>
    <property type="project" value="InterPro"/>
</dbReference>
<comment type="catalytic activity">
    <reaction evidence="8">
        <text>[RNA] containing guanosine + H2O = an [RNA fragment]-3'-guanosine-3'-phosphate + a 5'-hydroxy-ribonucleotide-3'-[RNA fragment].</text>
        <dbReference type="EC" id="4.6.1.24"/>
    </reaction>
</comment>
<dbReference type="InterPro" id="IPR016191">
    <property type="entry name" value="Ribonuclease/ribotoxin"/>
</dbReference>
<evidence type="ECO:0000256" key="3">
    <source>
        <dbReference type="ARBA" id="ARBA00022722"/>
    </source>
</evidence>
<sequence length="300" mass="33281">MHSLNLLLVIASTWRLVVAAQPAAVTCGEGRNAKTYSVQDQKAALERACGLPIQQGSNFPHRYGNFEDFNFRRGTYYEYPLMSGSVYNNGQRGGPMADRIIYVKENGQCSPVGHITHSGAATRGQFRPCSGTSLRDGSRNFNCGTRSRKRGTSPCDKPGLYLRMGLLKKAGAQFPEAFRTIDESVEKGKVSSEDYALAFDRAICETSAERHFSFKTPKEFFETVLNVYSDIQGMGAPFAVAVLEKLPIVAEEISRAKTEDEKLALSMKCYEKYFTTCETCRPEHAVLTPIQDLKESMGFS</sequence>
<evidence type="ECO:0000256" key="1">
    <source>
        <dbReference type="ARBA" id="ARBA00009006"/>
    </source>
</evidence>
<evidence type="ECO:0000256" key="6">
    <source>
        <dbReference type="ARBA" id="ARBA00023157"/>
    </source>
</evidence>
<evidence type="ECO:0000313" key="10">
    <source>
        <dbReference type="EMBL" id="KJZ71909.1"/>
    </source>
</evidence>
<dbReference type="GO" id="GO:0046589">
    <property type="term" value="F:ribonuclease T1 activity"/>
    <property type="evidence" value="ECO:0007669"/>
    <property type="project" value="UniProtKB-EC"/>
</dbReference>
<evidence type="ECO:0000313" key="11">
    <source>
        <dbReference type="Proteomes" id="UP000054481"/>
    </source>
</evidence>
<dbReference type="Pfam" id="PF00545">
    <property type="entry name" value="Ribonuclease"/>
    <property type="match status" value="1"/>
</dbReference>
<dbReference type="SUPFAM" id="SSF53933">
    <property type="entry name" value="Microbial ribonucleases"/>
    <property type="match status" value="1"/>
</dbReference>
<keyword evidence="6" id="KW-1015">Disulfide bond</keyword>
<evidence type="ECO:0000256" key="7">
    <source>
        <dbReference type="ARBA" id="ARBA00023239"/>
    </source>
</evidence>
<evidence type="ECO:0000256" key="9">
    <source>
        <dbReference type="SAM" id="SignalP"/>
    </source>
</evidence>
<dbReference type="OrthoDB" id="5425539at2759"/>
<keyword evidence="9" id="KW-0732">Signal</keyword>
<accession>A0A0F8A3I9</accession>
<dbReference type="AlphaFoldDB" id="A0A0F8A3I9"/>
<feature type="chain" id="PRO_5002526556" description="ribonuclease T1" evidence="9">
    <location>
        <begin position="20"/>
        <end position="300"/>
    </location>
</feature>
<protein>
    <recommendedName>
        <fullName evidence="2">ribonuclease T1</fullName>
        <ecNumber evidence="2">4.6.1.24</ecNumber>
    </recommendedName>
</protein>
<dbReference type="EMBL" id="KQ030558">
    <property type="protein sequence ID" value="KJZ71909.1"/>
    <property type="molecule type" value="Genomic_DNA"/>
</dbReference>
<keyword evidence="4" id="KW-0255">Endonuclease</keyword>
<feature type="signal peptide" evidence="9">
    <location>
        <begin position="1"/>
        <end position="19"/>
    </location>
</feature>
<dbReference type="Proteomes" id="UP000054481">
    <property type="component" value="Unassembled WGS sequence"/>
</dbReference>
<dbReference type="InterPro" id="IPR000026">
    <property type="entry name" value="N1-like"/>
</dbReference>
<keyword evidence="3" id="KW-0540">Nuclease</keyword>